<sequence length="379" mass="40491">MCRISSELPKPAGPPPRFLITKPGVYDGKAMGVSPGDTVGVQAGEYTYFRFRNFIGSASKPIVFVNYGGLVRVHSPVAQLSNVTFAASRYVVLNGQGDAQTDYGFRISAPAPGVSALAIGGKSSDVDVHHIEIDTAGFAGIMAKTDPAVNDSSTWRGHFTMYNVSIHHNYVHNTRGEGLYIGNSFWNEGITSTITVFPHEIVGLSIHHNRTERTGCEGIQYACAPNSQVYHNQVSQTGLSPFAKFQDNGVQIGGGVSGSFTDNEISDAPGVGLIIVGHRGPLTVHNNLISRVGACGVFVDTRPGSVPGATIAFTNCTVDTERKTAFRFYNRDQRNDVTSCVIRSQTPFDLTDGIPPIINENNVLGSGTVPPGVGFMKPD</sequence>
<protein>
    <submittedName>
        <fullName evidence="2">Parallel beta helix pectate lyase-like protein</fullName>
    </submittedName>
</protein>
<name>A0A2T0S6M6_9BACT</name>
<keyword evidence="3" id="KW-1185">Reference proteome</keyword>
<dbReference type="InterPro" id="IPR039448">
    <property type="entry name" value="Beta_helix"/>
</dbReference>
<dbReference type="SUPFAM" id="SSF51126">
    <property type="entry name" value="Pectin lyase-like"/>
    <property type="match status" value="1"/>
</dbReference>
<dbReference type="Gene3D" id="2.160.20.10">
    <property type="entry name" value="Single-stranded right-handed beta-helix, Pectin lyase-like"/>
    <property type="match status" value="1"/>
</dbReference>
<comment type="caution">
    <text evidence="2">The sequence shown here is derived from an EMBL/GenBank/DDBJ whole genome shotgun (WGS) entry which is preliminary data.</text>
</comment>
<organism evidence="2 3">
    <name type="scientific">Spirosoma oryzae</name>
    <dbReference type="NCBI Taxonomy" id="1469603"/>
    <lineage>
        <taxon>Bacteria</taxon>
        <taxon>Pseudomonadati</taxon>
        <taxon>Bacteroidota</taxon>
        <taxon>Cytophagia</taxon>
        <taxon>Cytophagales</taxon>
        <taxon>Cytophagaceae</taxon>
        <taxon>Spirosoma</taxon>
    </lineage>
</organism>
<gene>
    <name evidence="2" type="ORF">CLV58_12717</name>
</gene>
<dbReference type="Proteomes" id="UP000238375">
    <property type="component" value="Unassembled WGS sequence"/>
</dbReference>
<dbReference type="InterPro" id="IPR006626">
    <property type="entry name" value="PbH1"/>
</dbReference>
<evidence type="ECO:0000313" key="2">
    <source>
        <dbReference type="EMBL" id="PRY29078.1"/>
    </source>
</evidence>
<keyword evidence="2" id="KW-0456">Lyase</keyword>
<dbReference type="Pfam" id="PF13229">
    <property type="entry name" value="Beta_helix"/>
    <property type="match status" value="1"/>
</dbReference>
<accession>A0A2T0S6M6</accession>
<dbReference type="InterPro" id="IPR012334">
    <property type="entry name" value="Pectin_lyas_fold"/>
</dbReference>
<evidence type="ECO:0000313" key="3">
    <source>
        <dbReference type="Proteomes" id="UP000238375"/>
    </source>
</evidence>
<proteinExistence type="predicted"/>
<evidence type="ECO:0000259" key="1">
    <source>
        <dbReference type="Pfam" id="PF13229"/>
    </source>
</evidence>
<feature type="domain" description="Right handed beta helix" evidence="1">
    <location>
        <begin position="244"/>
        <end position="345"/>
    </location>
</feature>
<reference evidence="2 3" key="1">
    <citation type="submission" date="2018-03" db="EMBL/GenBank/DDBJ databases">
        <title>Genomic Encyclopedia of Archaeal and Bacterial Type Strains, Phase II (KMG-II): from individual species to whole genera.</title>
        <authorList>
            <person name="Goeker M."/>
        </authorList>
    </citation>
    <scope>NUCLEOTIDE SEQUENCE [LARGE SCALE GENOMIC DNA]</scope>
    <source>
        <strain evidence="2 3">DSM 28354</strain>
    </source>
</reference>
<dbReference type="InterPro" id="IPR011050">
    <property type="entry name" value="Pectin_lyase_fold/virulence"/>
</dbReference>
<dbReference type="GO" id="GO:0016829">
    <property type="term" value="F:lyase activity"/>
    <property type="evidence" value="ECO:0007669"/>
    <property type="project" value="UniProtKB-KW"/>
</dbReference>
<dbReference type="EMBL" id="PVTE01000027">
    <property type="protein sequence ID" value="PRY29078.1"/>
    <property type="molecule type" value="Genomic_DNA"/>
</dbReference>
<dbReference type="SMART" id="SM00710">
    <property type="entry name" value="PbH1"/>
    <property type="match status" value="7"/>
</dbReference>
<dbReference type="AlphaFoldDB" id="A0A2T0S6M6"/>